<name>A0A3A4K4M5_9NOCA</name>
<evidence type="ECO:0000313" key="2">
    <source>
        <dbReference type="Proteomes" id="UP000266677"/>
    </source>
</evidence>
<comment type="caution">
    <text evidence="1">The sequence shown here is derived from an EMBL/GenBank/DDBJ whole genome shotgun (WGS) entry which is preliminary data.</text>
</comment>
<sequence>MVTVRVGMRHRRPKPPVVWVAGHQPHGTLTPAQTFDPLSFLDFLTDEAVTWNIETATPRR</sequence>
<accession>A0A3A4K4M5</accession>
<reference evidence="1 2" key="1">
    <citation type="submission" date="2018-09" db="EMBL/GenBank/DDBJ databases">
        <title>YIM PH21274 draft genome.</title>
        <authorList>
            <person name="Miao C."/>
        </authorList>
    </citation>
    <scope>NUCLEOTIDE SEQUENCE [LARGE SCALE GENOMIC DNA]</scope>
    <source>
        <strain evidence="1 2">YIM PH 21724</strain>
    </source>
</reference>
<evidence type="ECO:0000313" key="1">
    <source>
        <dbReference type="EMBL" id="RJO73351.1"/>
    </source>
</evidence>
<dbReference type="AlphaFoldDB" id="A0A3A4K4M5"/>
<proteinExistence type="predicted"/>
<organism evidence="1 2">
    <name type="scientific">Nocardia panacis</name>
    <dbReference type="NCBI Taxonomy" id="2340916"/>
    <lineage>
        <taxon>Bacteria</taxon>
        <taxon>Bacillati</taxon>
        <taxon>Actinomycetota</taxon>
        <taxon>Actinomycetes</taxon>
        <taxon>Mycobacteriales</taxon>
        <taxon>Nocardiaceae</taxon>
        <taxon>Nocardia</taxon>
    </lineage>
</organism>
<dbReference type="EMBL" id="QZFU01000023">
    <property type="protein sequence ID" value="RJO73351.1"/>
    <property type="molecule type" value="Genomic_DNA"/>
</dbReference>
<keyword evidence="2" id="KW-1185">Reference proteome</keyword>
<dbReference type="Proteomes" id="UP000266677">
    <property type="component" value="Unassembled WGS sequence"/>
</dbReference>
<protein>
    <submittedName>
        <fullName evidence="1">Uncharacterized protein</fullName>
    </submittedName>
</protein>
<gene>
    <name evidence="1" type="ORF">D5S18_19095</name>
</gene>